<gene>
    <name evidence="2" type="ORF">DRW07_15150</name>
</gene>
<accession>A0A3N5XXQ3</accession>
<feature type="chain" id="PRO_5018286212" evidence="1">
    <location>
        <begin position="24"/>
        <end position="350"/>
    </location>
</feature>
<organism evidence="2 3">
    <name type="scientific">Alteromonas sediminis</name>
    <dbReference type="NCBI Taxonomy" id="2259342"/>
    <lineage>
        <taxon>Bacteria</taxon>
        <taxon>Pseudomonadati</taxon>
        <taxon>Pseudomonadota</taxon>
        <taxon>Gammaproteobacteria</taxon>
        <taxon>Alteromonadales</taxon>
        <taxon>Alteromonadaceae</taxon>
        <taxon>Alteromonas/Salinimonas group</taxon>
        <taxon>Alteromonas</taxon>
    </lineage>
</organism>
<keyword evidence="1" id="KW-0732">Signal</keyword>
<dbReference type="RefSeq" id="WP_124028790.1">
    <property type="nucleotide sequence ID" value="NZ_JBHRSN010000014.1"/>
</dbReference>
<reference evidence="2 3" key="1">
    <citation type="submission" date="2018-11" db="EMBL/GenBank/DDBJ databases">
        <authorList>
            <person name="Ye M.-Q."/>
            <person name="Du Z.-J."/>
        </authorList>
    </citation>
    <scope>NUCLEOTIDE SEQUENCE [LARGE SCALE GENOMIC DNA]</scope>
    <source>
        <strain evidence="2 3">U0105</strain>
    </source>
</reference>
<name>A0A3N5XXQ3_9ALTE</name>
<comment type="caution">
    <text evidence="2">The sequence shown here is derived from an EMBL/GenBank/DDBJ whole genome shotgun (WGS) entry which is preliminary data.</text>
</comment>
<evidence type="ECO:0000313" key="2">
    <source>
        <dbReference type="EMBL" id="RPJ65243.1"/>
    </source>
</evidence>
<protein>
    <submittedName>
        <fullName evidence="2">Uncharacterized protein</fullName>
    </submittedName>
</protein>
<dbReference type="EMBL" id="RPOK01000005">
    <property type="protein sequence ID" value="RPJ65243.1"/>
    <property type="molecule type" value="Genomic_DNA"/>
</dbReference>
<feature type="signal peptide" evidence="1">
    <location>
        <begin position="1"/>
        <end position="23"/>
    </location>
</feature>
<evidence type="ECO:0000256" key="1">
    <source>
        <dbReference type="SAM" id="SignalP"/>
    </source>
</evidence>
<proteinExistence type="predicted"/>
<keyword evidence="3" id="KW-1185">Reference proteome</keyword>
<dbReference type="AlphaFoldDB" id="A0A3N5XXQ3"/>
<evidence type="ECO:0000313" key="3">
    <source>
        <dbReference type="Proteomes" id="UP000275281"/>
    </source>
</evidence>
<sequence>MKRLFVVTSVLFVSLLAPVLSQASELVEKKLFVCNTVSPVNNESCSTYSVQNLSNLAAVSLYSNGSKRVESAITEVTILVVNASAASSTFYSFIRSSSGSMVSYQILRNGPDETEIVDSVLEAENFYERVEQELTFNVSARGNATSLSGESLAAFSNAGAYSSSSSNPVGDVCPSAIAYEINMVCSGALNTHLDDMNEQVDSYLKTFTEAMSRLNISLAVKNVNINPFLNDKWKTKFNFSDGSVLILDIELGQTLGISVNQFESSLANGTQFDNYIRNKNDIYALDGGRFSGGEAKAIFRTLGLECSSILHSFGYDREYLITKTKDGRIIAVEMIDETPTTIDGHIGCDL</sequence>
<dbReference type="OrthoDB" id="6337170at2"/>
<dbReference type="Proteomes" id="UP000275281">
    <property type="component" value="Unassembled WGS sequence"/>
</dbReference>